<dbReference type="Gene3D" id="3.40.50.720">
    <property type="entry name" value="NAD(P)-binding Rossmann-like Domain"/>
    <property type="match status" value="1"/>
</dbReference>
<evidence type="ECO:0000313" key="4">
    <source>
        <dbReference type="EMBL" id="KAL3883243.1"/>
    </source>
</evidence>
<comment type="similarity">
    <text evidence="1">Belongs to the short-chain dehydrogenases/reductases (SDR) family.</text>
</comment>
<evidence type="ECO:0000313" key="5">
    <source>
        <dbReference type="Proteomes" id="UP001634394"/>
    </source>
</evidence>
<dbReference type="SUPFAM" id="SSF51735">
    <property type="entry name" value="NAD(P)-binding Rossmann-fold domains"/>
    <property type="match status" value="1"/>
</dbReference>
<keyword evidence="2" id="KW-0560">Oxidoreductase</keyword>
<keyword evidence="5" id="KW-1185">Reference proteome</keyword>
<feature type="transmembrane region" description="Helical" evidence="3">
    <location>
        <begin position="7"/>
        <end position="29"/>
    </location>
</feature>
<gene>
    <name evidence="4" type="ORF">ACJMK2_029526</name>
</gene>
<dbReference type="Pfam" id="PF00106">
    <property type="entry name" value="adh_short"/>
    <property type="match status" value="1"/>
</dbReference>
<organism evidence="4 5">
    <name type="scientific">Sinanodonta woodiana</name>
    <name type="common">Chinese pond mussel</name>
    <name type="synonym">Anodonta woodiana</name>
    <dbReference type="NCBI Taxonomy" id="1069815"/>
    <lineage>
        <taxon>Eukaryota</taxon>
        <taxon>Metazoa</taxon>
        <taxon>Spiralia</taxon>
        <taxon>Lophotrochozoa</taxon>
        <taxon>Mollusca</taxon>
        <taxon>Bivalvia</taxon>
        <taxon>Autobranchia</taxon>
        <taxon>Heteroconchia</taxon>
        <taxon>Palaeoheterodonta</taxon>
        <taxon>Unionida</taxon>
        <taxon>Unionoidea</taxon>
        <taxon>Unionidae</taxon>
        <taxon>Unioninae</taxon>
        <taxon>Sinanodonta</taxon>
    </lineage>
</organism>
<keyword evidence="3" id="KW-0472">Membrane</keyword>
<dbReference type="PANTHER" id="PTHR24320:SF152">
    <property type="entry name" value="SHORT-CHAIN DEHYDROGENASE_REDUCTASE FAMILY PROTEIN"/>
    <property type="match status" value="1"/>
</dbReference>
<dbReference type="GO" id="GO:0016491">
    <property type="term" value="F:oxidoreductase activity"/>
    <property type="evidence" value="ECO:0007669"/>
    <property type="project" value="UniProtKB-KW"/>
</dbReference>
<reference evidence="4 5" key="1">
    <citation type="submission" date="2024-11" db="EMBL/GenBank/DDBJ databases">
        <title>Chromosome-level genome assembly of the freshwater bivalve Anodonta woodiana.</title>
        <authorList>
            <person name="Chen X."/>
        </authorList>
    </citation>
    <scope>NUCLEOTIDE SEQUENCE [LARGE SCALE GENOMIC DNA]</scope>
    <source>
        <strain evidence="4">MN2024</strain>
        <tissue evidence="4">Gills</tissue>
    </source>
</reference>
<dbReference type="PANTHER" id="PTHR24320">
    <property type="entry name" value="RETINOL DEHYDROGENASE"/>
    <property type="match status" value="1"/>
</dbReference>
<accession>A0ABD3XEF5</accession>
<name>A0ABD3XEF5_SINWO</name>
<dbReference type="InterPro" id="IPR036291">
    <property type="entry name" value="NAD(P)-bd_dom_sf"/>
</dbReference>
<protein>
    <submittedName>
        <fullName evidence="4">Uncharacterized protein</fullName>
    </submittedName>
</protein>
<sequence>MNIVSIIFVVIKKVSICLFFFKVFLVVLWCSWICIGYEAAKWVAMMGATVIMACRSKERAEKAMQKIRDEFQVEKEKRTPVICDTESLSLEFMELDLSSFKSVRGFIEAYKSSGRALHVLVCNAGVAFVPFTKTEDGFEVMLQVNYLSHFIMVAHLLPIMRKSGEDCRIVLVSSEAHRYCNFDLNKINYSGDPEKFGRLDYYGRSKLYQIMQMHSMHRRLKGSNISVNSLHPGIVETEISRSYQDYRLMTGLLGIAKAFGQMKTPIDGALPIINAVVNPDLKGVGGVYFKSLEGGYSTAEARDETKQEALWKKTLELLKNEIPENQIHGLEGKM</sequence>
<keyword evidence="3" id="KW-1133">Transmembrane helix</keyword>
<dbReference type="AlphaFoldDB" id="A0ABD3XEF5"/>
<dbReference type="InterPro" id="IPR002347">
    <property type="entry name" value="SDR_fam"/>
</dbReference>
<proteinExistence type="inferred from homology"/>
<dbReference type="EMBL" id="JBJQND010000003">
    <property type="protein sequence ID" value="KAL3883243.1"/>
    <property type="molecule type" value="Genomic_DNA"/>
</dbReference>
<evidence type="ECO:0000256" key="3">
    <source>
        <dbReference type="SAM" id="Phobius"/>
    </source>
</evidence>
<evidence type="ECO:0000256" key="2">
    <source>
        <dbReference type="ARBA" id="ARBA00023002"/>
    </source>
</evidence>
<evidence type="ECO:0000256" key="1">
    <source>
        <dbReference type="ARBA" id="ARBA00006484"/>
    </source>
</evidence>
<keyword evidence="3" id="KW-0812">Transmembrane</keyword>
<comment type="caution">
    <text evidence="4">The sequence shown here is derived from an EMBL/GenBank/DDBJ whole genome shotgun (WGS) entry which is preliminary data.</text>
</comment>
<dbReference type="Proteomes" id="UP001634394">
    <property type="component" value="Unassembled WGS sequence"/>
</dbReference>